<feature type="compositionally biased region" description="Low complexity" evidence="3">
    <location>
        <begin position="8"/>
        <end position="30"/>
    </location>
</feature>
<dbReference type="EMBL" id="AXCW01000137">
    <property type="protein sequence ID" value="EYR63024.1"/>
    <property type="molecule type" value="Genomic_DNA"/>
</dbReference>
<sequence length="311" mass="33299">MSTRGRSRAVAPSSRPSRRPWTPDRASSSPRRARRGAGRRRRWHGVPVTPEVLGPVWGADRMLLGDRARWHGAAVTRTPDERSLLVAADRGDRLVLFGRGDPGGVVELLVERVDRLDRSDAPGTRPAGWMSVPRGAVVPEAVLGRLDLEPFSTWDWLLAEEPPGVVPGEDVVVRLDPRADAEAIADCLAEANPGTTADPTGPHEAAWVGVRDEHGRLLGVFGAQTRGGLGEDAVSWHLHGLGVRPGLRGRGVGAALTAVLTRAGFTAGAQWVSLGMYADNDVARRIYHRLGFATLAEFSSFGPAGSTRPPT</sequence>
<dbReference type="Gene3D" id="3.40.630.30">
    <property type="match status" value="1"/>
</dbReference>
<evidence type="ECO:0000259" key="4">
    <source>
        <dbReference type="PROSITE" id="PS51186"/>
    </source>
</evidence>
<evidence type="ECO:0000256" key="2">
    <source>
        <dbReference type="ARBA" id="ARBA00023315"/>
    </source>
</evidence>
<dbReference type="PROSITE" id="PS51186">
    <property type="entry name" value="GNAT"/>
    <property type="match status" value="1"/>
</dbReference>
<evidence type="ECO:0000313" key="5">
    <source>
        <dbReference type="EMBL" id="EYR63024.1"/>
    </source>
</evidence>
<dbReference type="AlphaFoldDB" id="A0A021VPA7"/>
<feature type="region of interest" description="Disordered" evidence="3">
    <location>
        <begin position="1"/>
        <end position="43"/>
    </location>
</feature>
<gene>
    <name evidence="5" type="ORF">N866_03645</name>
</gene>
<dbReference type="PANTHER" id="PTHR43877:SF2">
    <property type="entry name" value="AMINOALKYLPHOSPHONATE N-ACETYLTRANSFERASE-RELATED"/>
    <property type="match status" value="1"/>
</dbReference>
<name>A0A021VPA7_9CELL</name>
<keyword evidence="1 5" id="KW-0808">Transferase</keyword>
<dbReference type="Proteomes" id="UP000019753">
    <property type="component" value="Unassembled WGS sequence"/>
</dbReference>
<dbReference type="PANTHER" id="PTHR43877">
    <property type="entry name" value="AMINOALKYLPHOSPHONATE N-ACETYLTRANSFERASE-RELATED-RELATED"/>
    <property type="match status" value="1"/>
</dbReference>
<evidence type="ECO:0000256" key="3">
    <source>
        <dbReference type="SAM" id="MobiDB-lite"/>
    </source>
</evidence>
<dbReference type="InterPro" id="IPR000182">
    <property type="entry name" value="GNAT_dom"/>
</dbReference>
<keyword evidence="2" id="KW-0012">Acyltransferase</keyword>
<evidence type="ECO:0000256" key="1">
    <source>
        <dbReference type="ARBA" id="ARBA00022679"/>
    </source>
</evidence>
<accession>A0A021VPA7</accession>
<comment type="caution">
    <text evidence="5">The sequence shown here is derived from an EMBL/GenBank/DDBJ whole genome shotgun (WGS) entry which is preliminary data.</text>
</comment>
<feature type="compositionally biased region" description="Basic residues" evidence="3">
    <location>
        <begin position="31"/>
        <end position="43"/>
    </location>
</feature>
<keyword evidence="6" id="KW-1185">Reference proteome</keyword>
<protein>
    <submittedName>
        <fullName evidence="5">GCN5 family acetyltransferase</fullName>
    </submittedName>
</protein>
<dbReference type="CDD" id="cd04301">
    <property type="entry name" value="NAT_SF"/>
    <property type="match status" value="1"/>
</dbReference>
<feature type="domain" description="N-acetyltransferase" evidence="4">
    <location>
        <begin position="171"/>
        <end position="309"/>
    </location>
</feature>
<reference evidence="5 6" key="1">
    <citation type="submission" date="2014-01" db="EMBL/GenBank/DDBJ databases">
        <title>Actinotalea ferrariae CF5-4.</title>
        <authorList>
            <person name="Chen F."/>
            <person name="Li Y."/>
            <person name="Wang G."/>
        </authorList>
    </citation>
    <scope>NUCLEOTIDE SEQUENCE [LARGE SCALE GENOMIC DNA]</scope>
    <source>
        <strain evidence="5 6">CF5-4</strain>
    </source>
</reference>
<dbReference type="GO" id="GO:0016747">
    <property type="term" value="F:acyltransferase activity, transferring groups other than amino-acyl groups"/>
    <property type="evidence" value="ECO:0007669"/>
    <property type="project" value="InterPro"/>
</dbReference>
<evidence type="ECO:0000313" key="6">
    <source>
        <dbReference type="Proteomes" id="UP000019753"/>
    </source>
</evidence>
<dbReference type="SUPFAM" id="SSF55729">
    <property type="entry name" value="Acyl-CoA N-acyltransferases (Nat)"/>
    <property type="match status" value="1"/>
</dbReference>
<dbReference type="Pfam" id="PF00583">
    <property type="entry name" value="Acetyltransf_1"/>
    <property type="match status" value="1"/>
</dbReference>
<proteinExistence type="predicted"/>
<organism evidence="5 6">
    <name type="scientific">Actinotalea ferrariae CF5-4</name>
    <dbReference type="NCBI Taxonomy" id="948458"/>
    <lineage>
        <taxon>Bacteria</taxon>
        <taxon>Bacillati</taxon>
        <taxon>Actinomycetota</taxon>
        <taxon>Actinomycetes</taxon>
        <taxon>Micrococcales</taxon>
        <taxon>Cellulomonadaceae</taxon>
        <taxon>Actinotalea</taxon>
    </lineage>
</organism>
<dbReference type="InterPro" id="IPR050832">
    <property type="entry name" value="Bact_Acetyltransf"/>
</dbReference>
<dbReference type="InterPro" id="IPR016181">
    <property type="entry name" value="Acyl_CoA_acyltransferase"/>
</dbReference>